<protein>
    <submittedName>
        <fullName evidence="3">Uncharacterized protein</fullName>
    </submittedName>
</protein>
<dbReference type="EMBL" id="NKLP01000318">
    <property type="protein sequence ID" value="TDN28145.1"/>
    <property type="molecule type" value="Genomic_DNA"/>
</dbReference>
<reference evidence="3 4" key="1">
    <citation type="submission" date="2017-06" db="EMBL/GenBank/DDBJ databases">
        <authorList>
            <person name="Swanenburg J."/>
            <person name="Kort R."/>
        </authorList>
    </citation>
    <scope>NUCLEOTIDE SEQUENCE [LARGE SCALE GENOMIC DNA]</scope>
    <source>
        <strain evidence="3 4">RL05</strain>
    </source>
</reference>
<dbReference type="EMBL" id="NKLP01000318">
    <property type="protein sequence ID" value="TDN28146.1"/>
    <property type="molecule type" value="Genomic_DNA"/>
</dbReference>
<evidence type="ECO:0000313" key="2">
    <source>
        <dbReference type="EMBL" id="TDN28145.1"/>
    </source>
</evidence>
<proteinExistence type="predicted"/>
<name>A0A4V3BI11_9LACO</name>
<sequence length="92" mass="10061">ARLDPRPDPERDRRRGGPRLGRQDQAAGARDATALRAAGHSQGGGRQRRAAPPRGERGGPRLRRGHRLRPLPDRHLRRGPAVPQASDPHVGD</sequence>
<evidence type="ECO:0000313" key="3">
    <source>
        <dbReference type="EMBL" id="TDN28146.1"/>
    </source>
</evidence>
<evidence type="ECO:0000313" key="4">
    <source>
        <dbReference type="Proteomes" id="UP000295195"/>
    </source>
</evidence>
<feature type="compositionally biased region" description="Low complexity" evidence="1">
    <location>
        <begin position="23"/>
        <end position="40"/>
    </location>
</feature>
<feature type="non-terminal residue" evidence="3">
    <location>
        <position position="1"/>
    </location>
</feature>
<feature type="region of interest" description="Disordered" evidence="1">
    <location>
        <begin position="1"/>
        <end position="92"/>
    </location>
</feature>
<gene>
    <name evidence="2" type="ORF">CEE75_13435</name>
    <name evidence="3" type="ORF">CEE75_13440</name>
</gene>
<feature type="compositionally biased region" description="Basic and acidic residues" evidence="1">
    <location>
        <begin position="1"/>
        <end position="15"/>
    </location>
</feature>
<dbReference type="AlphaFoldDB" id="A0A4V3BI11"/>
<evidence type="ECO:0000256" key="1">
    <source>
        <dbReference type="SAM" id="MobiDB-lite"/>
    </source>
</evidence>
<comment type="caution">
    <text evidence="3">The sequence shown here is derived from an EMBL/GenBank/DDBJ whole genome shotgun (WGS) entry which is preliminary data.</text>
</comment>
<feature type="compositionally biased region" description="Basic residues" evidence="1">
    <location>
        <begin position="60"/>
        <end position="69"/>
    </location>
</feature>
<organism evidence="3 4">
    <name type="scientific">Lactobacillus crispatus</name>
    <dbReference type="NCBI Taxonomy" id="47770"/>
    <lineage>
        <taxon>Bacteria</taxon>
        <taxon>Bacillati</taxon>
        <taxon>Bacillota</taxon>
        <taxon>Bacilli</taxon>
        <taxon>Lactobacillales</taxon>
        <taxon>Lactobacillaceae</taxon>
        <taxon>Lactobacillus</taxon>
    </lineage>
</organism>
<accession>A0A4V3BI11</accession>
<dbReference type="Proteomes" id="UP000295195">
    <property type="component" value="Unassembled WGS sequence"/>
</dbReference>